<keyword evidence="9" id="KW-0175">Coiled coil</keyword>
<name>A0A7S9LLV5_9PSED</name>
<feature type="active site" evidence="7">
    <location>
        <position position="31"/>
    </location>
</feature>
<dbReference type="InterPro" id="IPR022642">
    <property type="entry name" value="CheR_C"/>
</dbReference>
<dbReference type="InterPro" id="IPR000014">
    <property type="entry name" value="PAS"/>
</dbReference>
<dbReference type="RefSeq" id="WP_196110688.1">
    <property type="nucleotide sequence ID" value="NZ_CP064943.1"/>
</dbReference>
<evidence type="ECO:0000256" key="3">
    <source>
        <dbReference type="ARBA" id="ARBA00022500"/>
    </source>
</evidence>
<dbReference type="GO" id="GO:0005737">
    <property type="term" value="C:cytoplasm"/>
    <property type="evidence" value="ECO:0007669"/>
    <property type="project" value="InterPro"/>
</dbReference>
<dbReference type="Gene3D" id="3.40.50.2300">
    <property type="match status" value="1"/>
</dbReference>
<dbReference type="PROSITE" id="PS50122">
    <property type="entry name" value="CHEB"/>
    <property type="match status" value="1"/>
</dbReference>
<dbReference type="SUPFAM" id="SSF52172">
    <property type="entry name" value="CheY-like"/>
    <property type="match status" value="1"/>
</dbReference>
<dbReference type="Gene3D" id="3.40.50.150">
    <property type="entry name" value="Vaccinia Virus protein VP39"/>
    <property type="match status" value="1"/>
</dbReference>
<dbReference type="Pfam" id="PF01739">
    <property type="entry name" value="CheR"/>
    <property type="match status" value="1"/>
</dbReference>
<feature type="region of interest" description="Disordered" evidence="10">
    <location>
        <begin position="509"/>
        <end position="544"/>
    </location>
</feature>
<dbReference type="SUPFAM" id="SSF47384">
    <property type="entry name" value="Homodimeric domain of signal transducing histidine kinase"/>
    <property type="match status" value="1"/>
</dbReference>
<dbReference type="Gene3D" id="1.10.155.10">
    <property type="entry name" value="Chemotaxis receptor methyltransferase CheR, N-terminal domain"/>
    <property type="match status" value="1"/>
</dbReference>
<dbReference type="SUPFAM" id="SSF55874">
    <property type="entry name" value="ATPase domain of HSP90 chaperone/DNA topoisomerase II/histidine kinase"/>
    <property type="match status" value="1"/>
</dbReference>
<dbReference type="InterPro" id="IPR003661">
    <property type="entry name" value="HisK_dim/P_dom"/>
</dbReference>
<gene>
    <name evidence="16" type="ORF">IZU98_11105</name>
</gene>
<dbReference type="InterPro" id="IPR050903">
    <property type="entry name" value="Bact_Chemotaxis_MeTrfase"/>
</dbReference>
<evidence type="ECO:0000256" key="8">
    <source>
        <dbReference type="PROSITE-ProRule" id="PRU00169"/>
    </source>
</evidence>
<dbReference type="PANTHER" id="PTHR24422">
    <property type="entry name" value="CHEMOTAXIS PROTEIN METHYLTRANSFERASE"/>
    <property type="match status" value="1"/>
</dbReference>
<dbReference type="CDD" id="cd00082">
    <property type="entry name" value="HisKA"/>
    <property type="match status" value="1"/>
</dbReference>
<feature type="domain" description="Response regulatory" evidence="12">
    <location>
        <begin position="1258"/>
        <end position="1374"/>
    </location>
</feature>
<dbReference type="Gene3D" id="1.10.287.130">
    <property type="match status" value="1"/>
</dbReference>
<dbReference type="GO" id="GO:0008984">
    <property type="term" value="F:protein-glutamate methylesterase activity"/>
    <property type="evidence" value="ECO:0007669"/>
    <property type="project" value="InterPro"/>
</dbReference>
<keyword evidence="8" id="KW-0597">Phosphoprotein</keyword>
<dbReference type="InterPro" id="IPR000673">
    <property type="entry name" value="Sig_transdc_resp-reg_Me-estase"/>
</dbReference>
<dbReference type="GO" id="GO:0000156">
    <property type="term" value="F:phosphorelay response regulator activity"/>
    <property type="evidence" value="ECO:0007669"/>
    <property type="project" value="InterPro"/>
</dbReference>
<dbReference type="PROSITE" id="PS50123">
    <property type="entry name" value="CHER"/>
    <property type="match status" value="1"/>
</dbReference>
<keyword evidence="3 7" id="KW-0145">Chemotaxis</keyword>
<dbReference type="Pfam" id="PF13426">
    <property type="entry name" value="PAS_9"/>
    <property type="match status" value="1"/>
</dbReference>
<feature type="coiled-coil region" evidence="9">
    <location>
        <begin position="671"/>
        <end position="737"/>
    </location>
</feature>
<comment type="catalytic activity">
    <reaction evidence="1">
        <text>ATP + protein L-histidine = ADP + protein N-phospho-L-histidine.</text>
        <dbReference type="EC" id="2.7.13.3"/>
    </reaction>
</comment>
<dbReference type="Gene3D" id="3.30.565.10">
    <property type="entry name" value="Histidine kinase-like ATPase, C-terminal domain"/>
    <property type="match status" value="1"/>
</dbReference>
<dbReference type="SMART" id="SM00138">
    <property type="entry name" value="MeTrc"/>
    <property type="match status" value="1"/>
</dbReference>
<comment type="catalytic activity">
    <reaction evidence="2">
        <text>L-glutamyl-[protein] + S-adenosyl-L-methionine = [protein]-L-glutamate 5-O-methyl ester + S-adenosyl-L-homocysteine</text>
        <dbReference type="Rhea" id="RHEA:24452"/>
        <dbReference type="Rhea" id="RHEA-COMP:10208"/>
        <dbReference type="Rhea" id="RHEA-COMP:10311"/>
        <dbReference type="ChEBI" id="CHEBI:29973"/>
        <dbReference type="ChEBI" id="CHEBI:57856"/>
        <dbReference type="ChEBI" id="CHEBI:59789"/>
        <dbReference type="ChEBI" id="CHEBI:82795"/>
        <dbReference type="EC" id="2.1.1.80"/>
    </reaction>
</comment>
<organism evidence="16 17">
    <name type="scientific">Pseudomonas fulva</name>
    <dbReference type="NCBI Taxonomy" id="47880"/>
    <lineage>
        <taxon>Bacteria</taxon>
        <taxon>Pseudomonadati</taxon>
        <taxon>Pseudomonadota</taxon>
        <taxon>Gammaproteobacteria</taxon>
        <taxon>Pseudomonadales</taxon>
        <taxon>Pseudomonadaceae</taxon>
        <taxon>Pseudomonas</taxon>
    </lineage>
</organism>
<dbReference type="GO" id="GO:0032259">
    <property type="term" value="P:methylation"/>
    <property type="evidence" value="ECO:0007669"/>
    <property type="project" value="UniProtKB-KW"/>
</dbReference>
<dbReference type="InterPro" id="IPR000780">
    <property type="entry name" value="CheR_MeTrfase"/>
</dbReference>
<dbReference type="InterPro" id="IPR035909">
    <property type="entry name" value="CheB_C"/>
</dbReference>
<dbReference type="SMART" id="SM00388">
    <property type="entry name" value="HisKA"/>
    <property type="match status" value="1"/>
</dbReference>
<dbReference type="SMART" id="SM00091">
    <property type="entry name" value="PAS"/>
    <property type="match status" value="3"/>
</dbReference>
<evidence type="ECO:0000256" key="4">
    <source>
        <dbReference type="ARBA" id="ARBA00022603"/>
    </source>
</evidence>
<dbReference type="Pfam" id="PF00072">
    <property type="entry name" value="Response_reg"/>
    <property type="match status" value="1"/>
</dbReference>
<dbReference type="InterPro" id="IPR029063">
    <property type="entry name" value="SAM-dependent_MTases_sf"/>
</dbReference>
<evidence type="ECO:0000256" key="10">
    <source>
        <dbReference type="SAM" id="MobiDB-lite"/>
    </source>
</evidence>
<feature type="domain" description="CheR-type methyltransferase" evidence="15">
    <location>
        <begin position="246"/>
        <end position="481"/>
    </location>
</feature>
<evidence type="ECO:0000313" key="17">
    <source>
        <dbReference type="Proteomes" id="UP000594430"/>
    </source>
</evidence>
<keyword evidence="7" id="KW-0378">Hydrolase</keyword>
<dbReference type="PROSITE" id="PS50109">
    <property type="entry name" value="HIS_KIN"/>
    <property type="match status" value="1"/>
</dbReference>
<evidence type="ECO:0000256" key="9">
    <source>
        <dbReference type="SAM" id="Coils"/>
    </source>
</evidence>
<feature type="domain" description="CheB-type methylesterase" evidence="14">
    <location>
        <begin position="11"/>
        <end position="203"/>
    </location>
</feature>
<dbReference type="InterPro" id="IPR036804">
    <property type="entry name" value="CheR_N_sf"/>
</dbReference>
<dbReference type="CDD" id="cd16434">
    <property type="entry name" value="CheB-CheR_fusion"/>
    <property type="match status" value="1"/>
</dbReference>
<dbReference type="SUPFAM" id="SSF53335">
    <property type="entry name" value="S-adenosyl-L-methionine-dependent methyltransferases"/>
    <property type="match status" value="1"/>
</dbReference>
<dbReference type="CDD" id="cd17580">
    <property type="entry name" value="REC_2_DhkD-like"/>
    <property type="match status" value="1"/>
</dbReference>
<dbReference type="NCBIfam" id="TIGR00229">
    <property type="entry name" value="sensory_box"/>
    <property type="match status" value="1"/>
</dbReference>
<evidence type="ECO:0000259" key="13">
    <source>
        <dbReference type="PROSITE" id="PS50112"/>
    </source>
</evidence>
<keyword evidence="5" id="KW-0808">Transferase</keyword>
<dbReference type="Pfam" id="PF13596">
    <property type="entry name" value="PAS_10"/>
    <property type="match status" value="1"/>
</dbReference>
<dbReference type="Proteomes" id="UP000594430">
    <property type="component" value="Chromosome"/>
</dbReference>
<feature type="modified residue" description="4-aspartylphosphate" evidence="8">
    <location>
        <position position="1307"/>
    </location>
</feature>
<dbReference type="InterPro" id="IPR035965">
    <property type="entry name" value="PAS-like_dom_sf"/>
</dbReference>
<dbReference type="Pfam" id="PF02518">
    <property type="entry name" value="HATPase_c"/>
    <property type="match status" value="1"/>
</dbReference>
<evidence type="ECO:0000313" key="16">
    <source>
        <dbReference type="EMBL" id="QPH51190.1"/>
    </source>
</evidence>
<reference evidence="16 17" key="1">
    <citation type="submission" date="2020-11" db="EMBL/GenBank/DDBJ databases">
        <title>Pseudomonas fulva producing VIM-24.</title>
        <authorList>
            <person name="Liu S."/>
        </authorList>
    </citation>
    <scope>NUCLEOTIDE SEQUENCE [LARGE SCALE GENOMIC DNA]</scope>
    <source>
        <strain evidence="16 17">ZDHY414</strain>
    </source>
</reference>
<dbReference type="GO" id="GO:0008983">
    <property type="term" value="F:protein-glutamate O-methyltransferase activity"/>
    <property type="evidence" value="ECO:0007669"/>
    <property type="project" value="UniProtKB-EC"/>
</dbReference>
<dbReference type="CDD" id="cd02440">
    <property type="entry name" value="AdoMet_MTases"/>
    <property type="match status" value="1"/>
</dbReference>
<accession>A0A7S9LLV5</accession>
<sequence>MKSTVNQPAAPHPSNLSPSHLNFPVVGIGASAGGIEAICTLFRQMPADSGMAFVIVLHLSPDHQSVADRIIQETTGMPVSQVTAPVPIERNHVYVISPANRLSTNDGYLRVAPANRRRGDHVAIDLFFRDLADVHKDHAFCVVLSGTGADGAVGLARVKEQGGVTLVQSPDDAQYDSMPRAAIETGLVDVVLPAAELAQKLMELWHNARQVNLPRIEDDSLPPALGTRAGDPESCEPLLEEILLQLRSATGHDFQHYKRATVLRRIERRLHVTGQADLRAYLHYLENHKEESADLLADMLIGVTNFFRDREAFEALERIVMPQLVGEPDSADNPAEIRIWSAGCSTGEESYSLAMLTCEQLAVDQRANNVQVFATDLDERAIGHARTGLYPESIITDVPPSRLRQFFVKEDQHYRVRKEIREKVLFARHNLLSDPPFSQLGLIVCRNLLIYLDREIQRDILRMFHFALRPGGYLFLGSSESAELAGELFAVVDKRNRIYRAREVAGAGTRPGRQLQGGDLGALKQPATAKSRAQRKPSYAEVHHRALARRTPPSLIIDGEGTILHLSEGVGRFMQLGSGELSRNLLNLVLPSLRLALRSTLFQARQGTHAVTSRPVDLGEDDQRCQVEITVQPHKDEQTAGEYLLVVFEERAPDPSLPLVGAIRQTDSMVLNNLERELQRTRLQLQETIEQSEISSEELTASNEEMQTINEELRSASEELETSKEELQSINEELLTVNYELKNKVEETDKVNDYLRNLIASTDIAAVFVDRNLHIRWFTPRATDLFNMLPVDTGRSLLDITHRLDYPALADDARAVVNGEHIIEREIGGQAYHWYLARLLPYRSSEQKIDGAVLTFIDISKSRAAEERLRLGEERMRVVAESTHEFAIILLDEQGLITDWNTGATLIFGHEKADVVGRHYQLIFTEEDRQHGIPEQELQRARTNGRSQDERWHMRNDDSRFYASGEISRLKGNSLRGFVKIARDLTGHKRLHDEQSKQLAESQSSSHMKDEFFAIMSHELKHPLNLIQLNAEILRRLPSIAHIAAASKAVATIREAVASQARIIDDLLDVARIRTGKLKLKTEAVDVAAIVEGIHGVVVSEQPDSAVVLELPADRLPLFIDGDSTRLEQVIWNLLNNALKFSPPGSAIRLSLSHDDTQVSLSVIDQGIGLTADSLEHIFDLFSQAASPLGHAAREGLGIGLSLVRQLVEAHGGSVSAYSAGLGQGCTFTVTLPLSQSGRGEQLACQQPERMGRLDGLHVLLVDDSPEVLDVMQQLLEMECAQVSAFADPRQALEVARDTKYDVILSDIGMPVMDGHALIKALRDMKHLQHTPAIALTGYGASADQHRSKQSGFDRHLNKPVGYDELVEAIESLHDSVLY</sequence>
<evidence type="ECO:0000256" key="7">
    <source>
        <dbReference type="PROSITE-ProRule" id="PRU00050"/>
    </source>
</evidence>
<dbReference type="Pfam" id="PF03705">
    <property type="entry name" value="CheR_N"/>
    <property type="match status" value="1"/>
</dbReference>
<keyword evidence="6" id="KW-0949">S-adenosyl-L-methionine</keyword>
<dbReference type="SUPFAM" id="SSF55785">
    <property type="entry name" value="PYP-like sensor domain (PAS domain)"/>
    <property type="match status" value="2"/>
</dbReference>
<dbReference type="InterPro" id="IPR036890">
    <property type="entry name" value="HATPase_C_sf"/>
</dbReference>
<dbReference type="PROSITE" id="PS50110">
    <property type="entry name" value="RESPONSE_REGULATORY"/>
    <property type="match status" value="1"/>
</dbReference>
<dbReference type="InterPro" id="IPR001789">
    <property type="entry name" value="Sig_transdc_resp-reg_receiver"/>
</dbReference>
<feature type="active site" evidence="7">
    <location>
        <position position="58"/>
    </location>
</feature>
<feature type="domain" description="PAS" evidence="13">
    <location>
        <begin position="872"/>
        <end position="945"/>
    </location>
</feature>
<dbReference type="SMART" id="SM00387">
    <property type="entry name" value="HATPase_c"/>
    <property type="match status" value="1"/>
</dbReference>
<dbReference type="PRINTS" id="PR00996">
    <property type="entry name" value="CHERMTFRASE"/>
</dbReference>
<feature type="domain" description="Histidine kinase" evidence="11">
    <location>
        <begin position="1015"/>
        <end position="1236"/>
    </location>
</feature>
<feature type="active site" evidence="7">
    <location>
        <position position="150"/>
    </location>
</feature>
<evidence type="ECO:0000259" key="15">
    <source>
        <dbReference type="PROSITE" id="PS50123"/>
    </source>
</evidence>
<dbReference type="SMART" id="SM00448">
    <property type="entry name" value="REC"/>
    <property type="match status" value="1"/>
</dbReference>
<evidence type="ECO:0000256" key="5">
    <source>
        <dbReference type="ARBA" id="ARBA00022679"/>
    </source>
</evidence>
<dbReference type="CDD" id="cd00130">
    <property type="entry name" value="PAS"/>
    <property type="match status" value="3"/>
</dbReference>
<protein>
    <submittedName>
        <fullName evidence="16">PAS domain-containing protein</fullName>
    </submittedName>
</protein>
<dbReference type="GO" id="GO:0000155">
    <property type="term" value="F:phosphorelay sensor kinase activity"/>
    <property type="evidence" value="ECO:0007669"/>
    <property type="project" value="InterPro"/>
</dbReference>
<proteinExistence type="predicted"/>
<dbReference type="SUPFAM" id="SSF47757">
    <property type="entry name" value="Chemotaxis receptor methyltransferase CheR, N-terminal domain"/>
    <property type="match status" value="1"/>
</dbReference>
<dbReference type="Gene3D" id="3.30.450.20">
    <property type="entry name" value="PAS domain"/>
    <property type="match status" value="2"/>
</dbReference>
<dbReference type="InterPro" id="IPR005467">
    <property type="entry name" value="His_kinase_dom"/>
</dbReference>
<evidence type="ECO:0000259" key="11">
    <source>
        <dbReference type="PROSITE" id="PS50109"/>
    </source>
</evidence>
<evidence type="ECO:0000256" key="2">
    <source>
        <dbReference type="ARBA" id="ARBA00001541"/>
    </source>
</evidence>
<dbReference type="SUPFAM" id="SSF52738">
    <property type="entry name" value="Methylesterase CheB, C-terminal domain"/>
    <property type="match status" value="1"/>
</dbReference>
<evidence type="ECO:0000259" key="14">
    <source>
        <dbReference type="PROSITE" id="PS50122"/>
    </source>
</evidence>
<dbReference type="InterPro" id="IPR036097">
    <property type="entry name" value="HisK_dim/P_sf"/>
</dbReference>
<evidence type="ECO:0000259" key="12">
    <source>
        <dbReference type="PROSITE" id="PS50110"/>
    </source>
</evidence>
<dbReference type="Pfam" id="PF01339">
    <property type="entry name" value="CheB_methylest"/>
    <property type="match status" value="1"/>
</dbReference>
<evidence type="ECO:0000256" key="6">
    <source>
        <dbReference type="ARBA" id="ARBA00022691"/>
    </source>
</evidence>
<evidence type="ECO:0000256" key="1">
    <source>
        <dbReference type="ARBA" id="ARBA00000085"/>
    </source>
</evidence>
<keyword evidence="4" id="KW-0489">Methyltransferase</keyword>
<dbReference type="PROSITE" id="PS50112">
    <property type="entry name" value="PAS"/>
    <property type="match status" value="1"/>
</dbReference>
<dbReference type="GO" id="GO:0006935">
    <property type="term" value="P:chemotaxis"/>
    <property type="evidence" value="ECO:0007669"/>
    <property type="project" value="UniProtKB-UniRule"/>
</dbReference>
<dbReference type="InterPro" id="IPR022641">
    <property type="entry name" value="CheR_N"/>
</dbReference>
<dbReference type="Pfam" id="PF00512">
    <property type="entry name" value="HisKA"/>
    <property type="match status" value="1"/>
</dbReference>
<dbReference type="EMBL" id="CP064946">
    <property type="protein sequence ID" value="QPH51190.1"/>
    <property type="molecule type" value="Genomic_DNA"/>
</dbReference>
<dbReference type="InterPro" id="IPR003594">
    <property type="entry name" value="HATPase_dom"/>
</dbReference>
<dbReference type="InterPro" id="IPR011006">
    <property type="entry name" value="CheY-like_superfamily"/>
</dbReference>
<dbReference type="Gene3D" id="3.40.50.180">
    <property type="entry name" value="Methylesterase CheB, C-terminal domain"/>
    <property type="match status" value="1"/>
</dbReference>